<comment type="function">
    <text evidence="5">Involved in formation and maintenance of cell shape.</text>
</comment>
<comment type="caution">
    <text evidence="7">The sequence shown here is derived from an EMBL/GenBank/DDBJ whole genome shotgun (WGS) entry which is preliminary data.</text>
</comment>
<dbReference type="GO" id="GO:0008360">
    <property type="term" value="P:regulation of cell shape"/>
    <property type="evidence" value="ECO:0007669"/>
    <property type="project" value="UniProtKB-KW"/>
</dbReference>
<dbReference type="RefSeq" id="WP_106705923.1">
    <property type="nucleotide sequence ID" value="NZ_PXXU01000007.1"/>
</dbReference>
<gene>
    <name evidence="7" type="ORF">C7H79_03545</name>
</gene>
<evidence type="ECO:0000256" key="4">
    <source>
        <dbReference type="ARBA" id="ARBA00032089"/>
    </source>
</evidence>
<evidence type="ECO:0000313" key="8">
    <source>
        <dbReference type="Proteomes" id="UP000241912"/>
    </source>
</evidence>
<evidence type="ECO:0000256" key="1">
    <source>
        <dbReference type="ARBA" id="ARBA00009369"/>
    </source>
</evidence>
<accession>A0A2P7NXT5</accession>
<dbReference type="Gene3D" id="2.40.10.350">
    <property type="entry name" value="Rod shape-determining protein MreC, domain 2"/>
    <property type="match status" value="1"/>
</dbReference>
<dbReference type="GO" id="GO:0005886">
    <property type="term" value="C:plasma membrane"/>
    <property type="evidence" value="ECO:0007669"/>
    <property type="project" value="TreeGrafter"/>
</dbReference>
<name>A0A2P7NXT5_9PROT</name>
<dbReference type="OrthoDB" id="9808025at2"/>
<keyword evidence="8" id="KW-1185">Reference proteome</keyword>
<keyword evidence="3 5" id="KW-0133">Cell shape</keyword>
<evidence type="ECO:0000256" key="5">
    <source>
        <dbReference type="PIRNR" id="PIRNR038471"/>
    </source>
</evidence>
<dbReference type="InterPro" id="IPR042175">
    <property type="entry name" value="Cell/Rod_MreC_2"/>
</dbReference>
<dbReference type="PIRSF" id="PIRSF038471">
    <property type="entry name" value="MreC"/>
    <property type="match status" value="1"/>
</dbReference>
<proteinExistence type="inferred from homology"/>
<evidence type="ECO:0000313" key="7">
    <source>
        <dbReference type="EMBL" id="PSJ18274.1"/>
    </source>
</evidence>
<organism evidence="7 8">
    <name type="scientific">Nitrosomonas supralitoralis</name>
    <dbReference type="NCBI Taxonomy" id="2116706"/>
    <lineage>
        <taxon>Bacteria</taxon>
        <taxon>Pseudomonadati</taxon>
        <taxon>Pseudomonadota</taxon>
        <taxon>Betaproteobacteria</taxon>
        <taxon>Nitrosomonadales</taxon>
        <taxon>Nitrosomonadaceae</taxon>
        <taxon>Nitrosomonas</taxon>
    </lineage>
</organism>
<dbReference type="InterPro" id="IPR042177">
    <property type="entry name" value="Cell/Rod_1"/>
</dbReference>
<reference evidence="7 8" key="1">
    <citation type="submission" date="2018-03" db="EMBL/GenBank/DDBJ databases">
        <title>Draft genome of Nitrosomonas supralitoralis APG5.</title>
        <authorList>
            <person name="Urakawa H."/>
            <person name="Lopez J.V."/>
        </authorList>
    </citation>
    <scope>NUCLEOTIDE SEQUENCE [LARGE SCALE GENOMIC DNA]</scope>
    <source>
        <strain evidence="7 8">APG5</strain>
    </source>
</reference>
<sequence>METAPQFFRNGPGPFTRLFIIALLSCLLIAEDTRFKYFPQLRQTIGVIVFPIQKIAYIPSDIYDRVEKFITSLNLLEENVKLRHLYLERREQLLKLDALEAENIHLRRLLGAAQQVETTTKTKVVLAEIQYTPRDPFNHKVTLSKGSYHDIQLGQAVIDDKGIIGQITQLYPWSSEVTLLTDKDHAVPIQVVRNGLRSIVSGTGKSNELELRYISINTDIQQGDILVTSGIGGVYPRGIPVAIVLKIKQDPASDFALVTSIPIAGVNRNRQVLILPLAQIESDDSLETSTIESGKNQSK</sequence>
<dbReference type="InterPro" id="IPR007221">
    <property type="entry name" value="MreC"/>
</dbReference>
<dbReference type="AlphaFoldDB" id="A0A2P7NXT5"/>
<evidence type="ECO:0000256" key="2">
    <source>
        <dbReference type="ARBA" id="ARBA00013855"/>
    </source>
</evidence>
<evidence type="ECO:0000259" key="6">
    <source>
        <dbReference type="Pfam" id="PF04085"/>
    </source>
</evidence>
<protein>
    <recommendedName>
        <fullName evidence="2 5">Cell shape-determining protein MreC</fullName>
    </recommendedName>
    <alternativeName>
        <fullName evidence="4 5">Cell shape protein MreC</fullName>
    </alternativeName>
</protein>
<dbReference type="Proteomes" id="UP000241912">
    <property type="component" value="Unassembled WGS sequence"/>
</dbReference>
<dbReference type="NCBIfam" id="TIGR00219">
    <property type="entry name" value="mreC"/>
    <property type="match status" value="1"/>
</dbReference>
<comment type="similarity">
    <text evidence="1 5">Belongs to the MreC family.</text>
</comment>
<dbReference type="Gene3D" id="2.40.10.340">
    <property type="entry name" value="Rod shape-determining protein MreC, domain 1"/>
    <property type="match status" value="1"/>
</dbReference>
<evidence type="ECO:0000256" key="3">
    <source>
        <dbReference type="ARBA" id="ARBA00022960"/>
    </source>
</evidence>
<dbReference type="Pfam" id="PF04085">
    <property type="entry name" value="MreC"/>
    <property type="match status" value="1"/>
</dbReference>
<dbReference type="InterPro" id="IPR055342">
    <property type="entry name" value="MreC_beta-barrel_core"/>
</dbReference>
<dbReference type="EMBL" id="PXXU01000007">
    <property type="protein sequence ID" value="PSJ18274.1"/>
    <property type="molecule type" value="Genomic_DNA"/>
</dbReference>
<dbReference type="PANTHER" id="PTHR34138">
    <property type="entry name" value="CELL SHAPE-DETERMINING PROTEIN MREC"/>
    <property type="match status" value="1"/>
</dbReference>
<feature type="domain" description="Rod shape-determining protein MreC beta-barrel core" evidence="6">
    <location>
        <begin position="134"/>
        <end position="275"/>
    </location>
</feature>
<dbReference type="PANTHER" id="PTHR34138:SF1">
    <property type="entry name" value="CELL SHAPE-DETERMINING PROTEIN MREC"/>
    <property type="match status" value="1"/>
</dbReference>